<keyword evidence="2" id="KW-1133">Transmembrane helix</keyword>
<evidence type="ECO:0000313" key="4">
    <source>
        <dbReference type="Proteomes" id="UP000033489"/>
    </source>
</evidence>
<evidence type="ECO:0000313" key="3">
    <source>
        <dbReference type="EMBL" id="KJQ76471.1"/>
    </source>
</evidence>
<feature type="transmembrane region" description="Helical" evidence="2">
    <location>
        <begin position="12"/>
        <end position="30"/>
    </location>
</feature>
<dbReference type="EMBL" id="JYGT01000007">
    <property type="protein sequence ID" value="KJQ76471.1"/>
    <property type="molecule type" value="Genomic_DNA"/>
</dbReference>
<dbReference type="PATRIC" id="fig|28037.216.peg.948"/>
<name>A0A0F2E3U9_9STRE</name>
<reference evidence="3 4" key="1">
    <citation type="submission" date="2015-02" db="EMBL/GenBank/DDBJ databases">
        <title>Evolution of amylase-binding proteins of oral streptococcal species.</title>
        <authorList>
            <person name="Haase E.M."/>
        </authorList>
    </citation>
    <scope>NUCLEOTIDE SEQUENCE [LARGE SCALE GENOMIC DNA]</scope>
    <source>
        <strain evidence="3 4">UC921A</strain>
    </source>
</reference>
<gene>
    <name evidence="3" type="ORF">TZ94_00970</name>
</gene>
<evidence type="ECO:0000256" key="2">
    <source>
        <dbReference type="SAM" id="Phobius"/>
    </source>
</evidence>
<dbReference type="Proteomes" id="UP000033489">
    <property type="component" value="Unassembled WGS sequence"/>
</dbReference>
<evidence type="ECO:0008006" key="5">
    <source>
        <dbReference type="Google" id="ProtNLM"/>
    </source>
</evidence>
<dbReference type="InterPro" id="IPR047665">
    <property type="entry name" value="ComGG_streptococcus-type"/>
</dbReference>
<accession>A0A0F2E3U9</accession>
<sequence length="145" mass="16791">MWEKKKVRAGVLLYAVTIAGIFSLLLQFYLNRQVAHHQDYALNKEKLLAFAMAKRTYEKANSENGEQLFNVGKSTYRNDEKFFTATIDTGKNQFEFHFSPLKKTDKKTKKTENKSKEGNEEKKEEQVKKETAKSSEVTPSKKDTE</sequence>
<evidence type="ECO:0000256" key="1">
    <source>
        <dbReference type="SAM" id="MobiDB-lite"/>
    </source>
</evidence>
<dbReference type="OrthoDB" id="2237524at2"/>
<protein>
    <recommendedName>
        <fullName evidence="5">Late competence protein ComGG</fullName>
    </recommendedName>
</protein>
<proteinExistence type="predicted"/>
<keyword evidence="2" id="KW-0812">Transmembrane</keyword>
<dbReference type="NCBIfam" id="NF041014">
    <property type="entry name" value="pilin_ComGG_2"/>
    <property type="match status" value="1"/>
</dbReference>
<feature type="compositionally biased region" description="Basic and acidic residues" evidence="1">
    <location>
        <begin position="110"/>
        <end position="145"/>
    </location>
</feature>
<keyword evidence="2" id="KW-0472">Membrane</keyword>
<dbReference type="RefSeq" id="WP_045614758.1">
    <property type="nucleotide sequence ID" value="NZ_JYGT01000007.1"/>
</dbReference>
<organism evidence="3 4">
    <name type="scientific">Streptococcus infantis</name>
    <dbReference type="NCBI Taxonomy" id="68892"/>
    <lineage>
        <taxon>Bacteria</taxon>
        <taxon>Bacillati</taxon>
        <taxon>Bacillota</taxon>
        <taxon>Bacilli</taxon>
        <taxon>Lactobacillales</taxon>
        <taxon>Streptococcaceae</taxon>
        <taxon>Streptococcus</taxon>
    </lineage>
</organism>
<comment type="caution">
    <text evidence="3">The sequence shown here is derived from an EMBL/GenBank/DDBJ whole genome shotgun (WGS) entry which is preliminary data.</text>
</comment>
<dbReference type="AlphaFoldDB" id="A0A0F2E3U9"/>
<feature type="region of interest" description="Disordered" evidence="1">
    <location>
        <begin position="104"/>
        <end position="145"/>
    </location>
</feature>